<name>A0A1N6SYQ1_9MICO</name>
<protein>
    <recommendedName>
        <fullName evidence="3">PLD-like domain-containing protein</fullName>
    </recommendedName>
</protein>
<dbReference type="AlphaFoldDB" id="A0A1N6SYQ1"/>
<proteinExistence type="predicted"/>
<evidence type="ECO:0000313" key="1">
    <source>
        <dbReference type="EMBL" id="SIQ46223.1"/>
    </source>
</evidence>
<accession>A0A1N6SYQ1</accession>
<evidence type="ECO:0000313" key="2">
    <source>
        <dbReference type="Proteomes" id="UP000186235"/>
    </source>
</evidence>
<evidence type="ECO:0008006" key="3">
    <source>
        <dbReference type="Google" id="ProtNLM"/>
    </source>
</evidence>
<gene>
    <name evidence="1" type="ORF">SAMN05518682_2589</name>
</gene>
<keyword evidence="2" id="KW-1185">Reference proteome</keyword>
<dbReference type="RefSeq" id="WP_143311144.1">
    <property type="nucleotide sequence ID" value="NZ_FTMI01000004.1"/>
</dbReference>
<dbReference type="EMBL" id="FTMI01000004">
    <property type="protein sequence ID" value="SIQ46223.1"/>
    <property type="molecule type" value="Genomic_DNA"/>
</dbReference>
<reference evidence="2" key="1">
    <citation type="submission" date="2017-01" db="EMBL/GenBank/DDBJ databases">
        <authorList>
            <person name="Varghese N."/>
            <person name="Submissions S."/>
        </authorList>
    </citation>
    <scope>NUCLEOTIDE SEQUENCE [LARGE SCALE GENOMIC DNA]</scope>
    <source>
        <strain evidence="2">3bp</strain>
    </source>
</reference>
<organism evidence="1 2">
    <name type="scientific">Cellulosimicrobium aquatile</name>
    <dbReference type="NCBI Taxonomy" id="1612203"/>
    <lineage>
        <taxon>Bacteria</taxon>
        <taxon>Bacillati</taxon>
        <taxon>Actinomycetota</taxon>
        <taxon>Actinomycetes</taxon>
        <taxon>Micrococcales</taxon>
        <taxon>Promicromonosporaceae</taxon>
        <taxon>Cellulosimicrobium</taxon>
    </lineage>
</organism>
<sequence length="325" mass="34635">MIELVADTVWRSLESAPFVSPIRAAVAYLGAEAPEILPLGTGDVLVVDGSDAALAAGSTSPAAVRRYVESGAVVVSLAGLHAKVVLEGGPAPRCLVGSANVSTHSRDDLREAAILCDDPALINQIDAQLDLWVGHPSAVVVDERWLTRAEGIFRSPRGRRARRTEAWQDTGRPLRLVVVEDDEIPPQDVLDTVDLLRAQHRDRETMVYRTTDEGPAEGVGDSVLLYWSTRAGRLPHGNSKALPLSRVARVVESGGKRYCVVTVDAGGTRPSFSELGGALADVGTAIEDVVDTVFQGPARDAALSLLLPSSERSGSRTTARGVRRR</sequence>
<dbReference type="Proteomes" id="UP000186235">
    <property type="component" value="Unassembled WGS sequence"/>
</dbReference>